<reference evidence="1 2" key="1">
    <citation type="submission" date="2021-04" db="EMBL/GenBank/DDBJ databases">
        <title>Paenibacillus sp. DLE-14 whole genome sequence.</title>
        <authorList>
            <person name="Ham Y.J."/>
        </authorList>
    </citation>
    <scope>NUCLEOTIDE SEQUENCE [LARGE SCALE GENOMIC DNA]</scope>
    <source>
        <strain evidence="1 2">DLE-14</strain>
    </source>
</reference>
<name>A0ABS5C7H5_9BACL</name>
<sequence>MAEALGWTKDNLLSWLAERDPAEQNRYGEEASSAAKWEEIAGSPHYADMVREVEKEGKLLEQTPIPELTSELYGHFERTGNRLMYEGVYFQRRRRLAAFAIRHFLYPSEKSYIDALEEIIAAILVEPTWCLPAHMRGQAIDRHIDLFAAETGFALAEIIMISGEGHLSMPLQDAIRLEVDRRLFAPYLNLGPYHWETADHNWASVCAGAIASAALLLESDTDRLAAILEKAIGTMGHYLSGFGEDGACLEGPGYWNYGFGYFVAFADLLHRGTCGKANLLADNKVRSIAQFQQRCYLAGNRPANFSDAVPDVNVHIGLSDYLASYYKEVEYPPLAVRASFSDDHCWRFAHALRNFIWHKPHAPRAESWQSGSWFLPDAEWLVSRCTSAAGSFGFAAKGGTNQEPHNHIDVGHFILLADEDPAFAADLGSGEYTADYFGEGRYGYDCNGAQGHSLPIIGGHLQAVGAQSAAVVLDSYIGAEEDRFELELASCYPSSGLTSYRRLFSWHKGSERPMLELRDAIRFAGKPSSITETFITRAKPVLLADGQMLLQGERHAVRLDYDPGCYEVRIEERMYSNHYGQEESYSRIYLDRREEMIEGDAAIQLGFQFKFSE</sequence>
<dbReference type="Gene3D" id="1.50.10.100">
    <property type="entry name" value="Chondroitin AC/alginate lyase"/>
    <property type="match status" value="1"/>
</dbReference>
<dbReference type="PANTHER" id="PTHR38045">
    <property type="entry name" value="CHROMOSOME 1, WHOLE GENOME SHOTGUN SEQUENCE"/>
    <property type="match status" value="1"/>
</dbReference>
<evidence type="ECO:0008006" key="3">
    <source>
        <dbReference type="Google" id="ProtNLM"/>
    </source>
</evidence>
<dbReference type="EMBL" id="JAGKSP010000001">
    <property type="protein sequence ID" value="MBP3961951.1"/>
    <property type="molecule type" value="Genomic_DNA"/>
</dbReference>
<dbReference type="RefSeq" id="WP_210655729.1">
    <property type="nucleotide sequence ID" value="NZ_JAGKSP010000001.1"/>
</dbReference>
<dbReference type="InterPro" id="IPR008929">
    <property type="entry name" value="Chondroitin_lyas"/>
</dbReference>
<gene>
    <name evidence="1" type="ORF">I8J30_04450</name>
</gene>
<accession>A0ABS5C7H5</accession>
<dbReference type="SUPFAM" id="SSF48230">
    <property type="entry name" value="Chondroitin AC/alginate lyase"/>
    <property type="match status" value="1"/>
</dbReference>
<comment type="caution">
    <text evidence="1">The sequence shown here is derived from an EMBL/GenBank/DDBJ whole genome shotgun (WGS) entry which is preliminary data.</text>
</comment>
<dbReference type="Proteomes" id="UP000673394">
    <property type="component" value="Unassembled WGS sequence"/>
</dbReference>
<protein>
    <recommendedName>
        <fullName evidence="3">Heparinase II/III-like protein</fullName>
    </recommendedName>
</protein>
<organism evidence="1 2">
    <name type="scientific">Paenibacillus lignilyticus</name>
    <dbReference type="NCBI Taxonomy" id="1172615"/>
    <lineage>
        <taxon>Bacteria</taxon>
        <taxon>Bacillati</taxon>
        <taxon>Bacillota</taxon>
        <taxon>Bacilli</taxon>
        <taxon>Bacillales</taxon>
        <taxon>Paenibacillaceae</taxon>
        <taxon>Paenibacillus</taxon>
    </lineage>
</organism>
<keyword evidence="2" id="KW-1185">Reference proteome</keyword>
<dbReference type="PANTHER" id="PTHR38045:SF1">
    <property type="entry name" value="HEPARINASE II_III-LIKE PROTEIN"/>
    <property type="match status" value="1"/>
</dbReference>
<evidence type="ECO:0000313" key="1">
    <source>
        <dbReference type="EMBL" id="MBP3961951.1"/>
    </source>
</evidence>
<dbReference type="Gene3D" id="2.70.98.70">
    <property type="match status" value="1"/>
</dbReference>
<proteinExistence type="predicted"/>
<evidence type="ECO:0000313" key="2">
    <source>
        <dbReference type="Proteomes" id="UP000673394"/>
    </source>
</evidence>